<comment type="caution">
    <text evidence="2">The sequence shown here is derived from an EMBL/GenBank/DDBJ whole genome shotgun (WGS) entry which is preliminary data.</text>
</comment>
<dbReference type="PANTHER" id="PTHR30349:SF81">
    <property type="entry name" value="TYROSINE RECOMBINASE XERC"/>
    <property type="match status" value="1"/>
</dbReference>
<evidence type="ECO:0000313" key="2">
    <source>
        <dbReference type="EMBL" id="MBB5234155.1"/>
    </source>
</evidence>
<dbReference type="AlphaFoldDB" id="A0A7W8LQ26"/>
<reference evidence="2 3" key="1">
    <citation type="submission" date="2020-08" db="EMBL/GenBank/DDBJ databases">
        <title>Genomic Encyclopedia of Type Strains, Phase IV (KMG-IV): sequencing the most valuable type-strain genomes for metagenomic binning, comparative biology and taxonomic classification.</title>
        <authorList>
            <person name="Goeker M."/>
        </authorList>
    </citation>
    <scope>NUCLEOTIDE SEQUENCE [LARGE SCALE GENOMIC DNA]</scope>
    <source>
        <strain evidence="2 3">DSM 101791</strain>
    </source>
</reference>
<sequence>MDLLDERATKIRDALTQSRLDELLPHVRDQLPVPPNTAFTLLSLIFKQAATDGIDLLSPPDEFHAWLLQVARLNHRGPEAKPNTIRLRLSLLSNIYNQAIQARVLTHNPLDGIQRPPNERAGAPLITREQVAALHRVTRSDPALHAALVLIDEHAYRVRELLLLQWDDFDMGTGDALRPHTVTRLSDVALQALQALHRDAGGLFARGKVFPYKIERDLRAALHSACRKAGVPYAPPGDLRRASLRDHVHSTHSAGFSAQGGNTNLERATRLAQGVATALEREPS</sequence>
<dbReference type="Proteomes" id="UP000525389">
    <property type="component" value="Unassembled WGS sequence"/>
</dbReference>
<proteinExistence type="predicted"/>
<dbReference type="SUPFAM" id="SSF56349">
    <property type="entry name" value="DNA breaking-rejoining enzymes"/>
    <property type="match status" value="1"/>
</dbReference>
<dbReference type="InterPro" id="IPR011010">
    <property type="entry name" value="DNA_brk_join_enz"/>
</dbReference>
<dbReference type="InterPro" id="IPR010998">
    <property type="entry name" value="Integrase_recombinase_N"/>
</dbReference>
<keyword evidence="3" id="KW-1185">Reference proteome</keyword>
<dbReference type="InterPro" id="IPR050090">
    <property type="entry name" value="Tyrosine_recombinase_XerCD"/>
</dbReference>
<dbReference type="PANTHER" id="PTHR30349">
    <property type="entry name" value="PHAGE INTEGRASE-RELATED"/>
    <property type="match status" value="1"/>
</dbReference>
<dbReference type="RefSeq" id="WP_184027647.1">
    <property type="nucleotide sequence ID" value="NZ_JACHFN010000005.1"/>
</dbReference>
<dbReference type="Gene3D" id="1.10.150.130">
    <property type="match status" value="1"/>
</dbReference>
<evidence type="ECO:0000313" key="3">
    <source>
        <dbReference type="Proteomes" id="UP000525389"/>
    </source>
</evidence>
<protein>
    <submittedName>
        <fullName evidence="2">Integrase</fullName>
    </submittedName>
</protein>
<dbReference type="GO" id="GO:0003677">
    <property type="term" value="F:DNA binding"/>
    <property type="evidence" value="ECO:0007669"/>
    <property type="project" value="UniProtKB-KW"/>
</dbReference>
<evidence type="ECO:0000256" key="1">
    <source>
        <dbReference type="ARBA" id="ARBA00023125"/>
    </source>
</evidence>
<organism evidence="2 3">
    <name type="scientific">Deinococcus budaensis</name>
    <dbReference type="NCBI Taxonomy" id="1665626"/>
    <lineage>
        <taxon>Bacteria</taxon>
        <taxon>Thermotogati</taxon>
        <taxon>Deinococcota</taxon>
        <taxon>Deinococci</taxon>
        <taxon>Deinococcales</taxon>
        <taxon>Deinococcaceae</taxon>
        <taxon>Deinococcus</taxon>
    </lineage>
</organism>
<name>A0A7W8LQ26_9DEIO</name>
<keyword evidence="1" id="KW-0238">DNA-binding</keyword>
<dbReference type="EMBL" id="JACHFN010000005">
    <property type="protein sequence ID" value="MBB5234155.1"/>
    <property type="molecule type" value="Genomic_DNA"/>
</dbReference>
<accession>A0A7W8LQ26</accession>
<gene>
    <name evidence="2" type="ORF">HNQ09_001593</name>
</gene>